<evidence type="ECO:0008006" key="3">
    <source>
        <dbReference type="Google" id="ProtNLM"/>
    </source>
</evidence>
<comment type="caution">
    <text evidence="1">The sequence shown here is derived from an EMBL/GenBank/DDBJ whole genome shotgun (WGS) entry which is preliminary data.</text>
</comment>
<name>A0ABQ6IVF1_9MICO</name>
<evidence type="ECO:0000313" key="2">
    <source>
        <dbReference type="Proteomes" id="UP001157126"/>
    </source>
</evidence>
<organism evidence="1 2">
    <name type="scientific">Mobilicoccus caccae</name>
    <dbReference type="NCBI Taxonomy" id="1859295"/>
    <lineage>
        <taxon>Bacteria</taxon>
        <taxon>Bacillati</taxon>
        <taxon>Actinomycetota</taxon>
        <taxon>Actinomycetes</taxon>
        <taxon>Micrococcales</taxon>
        <taxon>Dermatophilaceae</taxon>
        <taxon>Mobilicoccus</taxon>
    </lineage>
</organism>
<reference evidence="2" key="1">
    <citation type="journal article" date="2019" name="Int. J. Syst. Evol. Microbiol.">
        <title>The Global Catalogue of Microorganisms (GCM) 10K type strain sequencing project: providing services to taxonomists for standard genome sequencing and annotation.</title>
        <authorList>
            <consortium name="The Broad Institute Genomics Platform"/>
            <consortium name="The Broad Institute Genome Sequencing Center for Infectious Disease"/>
            <person name="Wu L."/>
            <person name="Ma J."/>
        </authorList>
    </citation>
    <scope>NUCLEOTIDE SEQUENCE [LARGE SCALE GENOMIC DNA]</scope>
    <source>
        <strain evidence="2">NBRC 113072</strain>
    </source>
</reference>
<dbReference type="EMBL" id="BSUO01000001">
    <property type="protein sequence ID" value="GMA41877.1"/>
    <property type="molecule type" value="Genomic_DNA"/>
</dbReference>
<gene>
    <name evidence="1" type="ORF">GCM10025883_39220</name>
</gene>
<keyword evidence="2" id="KW-1185">Reference proteome</keyword>
<evidence type="ECO:0000313" key="1">
    <source>
        <dbReference type="EMBL" id="GMA41877.1"/>
    </source>
</evidence>
<dbReference type="Proteomes" id="UP001157126">
    <property type="component" value="Unassembled WGS sequence"/>
</dbReference>
<protein>
    <recommendedName>
        <fullName evidence="3">Prevent-host-death protein</fullName>
    </recommendedName>
</protein>
<proteinExistence type="predicted"/>
<dbReference type="Gene3D" id="3.30.160.620">
    <property type="match status" value="1"/>
</dbReference>
<sequence>MPLAQFDTVAAGRAGFKDMIDAASTGGAGVVRRSGEAFAVVPVETVRRALLASIGTVPEVFREDDGIGLSLRGMPFASEGSTLEEAAADMVEALREYAEDWPRLRHAGNHRRMETLVPLVDLSTDEQLTDWLTGAA</sequence>
<accession>A0ABQ6IVF1</accession>
<dbReference type="RefSeq" id="WP_284305372.1">
    <property type="nucleotide sequence ID" value="NZ_BSUO01000001.1"/>
</dbReference>